<feature type="domain" description="Helicase C-terminal" evidence="12">
    <location>
        <begin position="456"/>
        <end position="625"/>
    </location>
</feature>
<dbReference type="InterPro" id="IPR039686">
    <property type="entry name" value="FANCM/Mph1-like_ID"/>
</dbReference>
<feature type="domain" description="Helicase ATP-binding" evidence="11">
    <location>
        <begin position="123"/>
        <end position="291"/>
    </location>
</feature>
<dbReference type="AlphaFoldDB" id="A0AAE9WCA0"/>
<dbReference type="SMART" id="SM00490">
    <property type="entry name" value="HELICc"/>
    <property type="match status" value="1"/>
</dbReference>
<dbReference type="InterPro" id="IPR014001">
    <property type="entry name" value="Helicase_ATP-bd"/>
</dbReference>
<evidence type="ECO:0000256" key="9">
    <source>
        <dbReference type="RuleBase" id="RU367027"/>
    </source>
</evidence>
<dbReference type="FunFam" id="3.40.50.300:FF:000861">
    <property type="entry name" value="Fanconi anemia, complementation group M"/>
    <property type="match status" value="1"/>
</dbReference>
<keyword evidence="7" id="KW-0539">Nucleus</keyword>
<feature type="compositionally biased region" description="Basic and acidic residues" evidence="10">
    <location>
        <begin position="1"/>
        <end position="12"/>
    </location>
</feature>
<comment type="function">
    <text evidence="9">ATP-dependent DNA helicase involved in DNA damage repair by homologous recombination and in genome maintenance. Capable of unwinding D-loops. Plays a role in limiting crossover recombinants during mitotic DNA double-strand break (DSB) repair. Component of a FANCM-MHF complex which promotes gene conversion at blocked replication forks, probably by reversal of the stalled fork.</text>
</comment>
<reference evidence="13 14" key="1">
    <citation type="journal article" date="2023" name="G3 (Bethesda)">
        <title>A high-quality reference genome for the fission yeast Schizosaccharomyces osmophilus.</title>
        <authorList>
            <person name="Jia G.S."/>
            <person name="Zhang W.C."/>
            <person name="Liang Y."/>
            <person name="Liu X.H."/>
            <person name="Rhind N."/>
            <person name="Pidoux A."/>
            <person name="Brysch-Herzberg M."/>
            <person name="Du L.L."/>
        </authorList>
    </citation>
    <scope>NUCLEOTIDE SEQUENCE [LARGE SCALE GENOMIC DNA]</scope>
    <source>
        <strain evidence="13 14">CBS 15793</strain>
    </source>
</reference>
<evidence type="ECO:0000256" key="5">
    <source>
        <dbReference type="ARBA" id="ARBA00022806"/>
    </source>
</evidence>
<dbReference type="GO" id="GO:0045003">
    <property type="term" value="P:double-strand break repair via synthesis-dependent strand annealing"/>
    <property type="evidence" value="ECO:0007669"/>
    <property type="project" value="TreeGrafter"/>
</dbReference>
<dbReference type="InterPro" id="IPR027417">
    <property type="entry name" value="P-loop_NTPase"/>
</dbReference>
<dbReference type="SUPFAM" id="SSF52540">
    <property type="entry name" value="P-loop containing nucleoside triphosphate hydrolases"/>
    <property type="match status" value="1"/>
</dbReference>
<keyword evidence="14" id="KW-1185">Reference proteome</keyword>
<evidence type="ECO:0000259" key="11">
    <source>
        <dbReference type="PROSITE" id="PS51192"/>
    </source>
</evidence>
<dbReference type="GO" id="GO:0005524">
    <property type="term" value="F:ATP binding"/>
    <property type="evidence" value="ECO:0007669"/>
    <property type="project" value="UniProtKB-UniRule"/>
</dbReference>
<evidence type="ECO:0000256" key="2">
    <source>
        <dbReference type="ARBA" id="ARBA00009889"/>
    </source>
</evidence>
<dbReference type="GO" id="GO:0000400">
    <property type="term" value="F:four-way junction DNA binding"/>
    <property type="evidence" value="ECO:0007669"/>
    <property type="project" value="TreeGrafter"/>
</dbReference>
<comment type="similarity">
    <text evidence="2 9">Belongs to the DEAD box helicase family. DEAH subfamily. FANCM sub-subfamily.</text>
</comment>
<dbReference type="EC" id="3.6.4.12" evidence="9"/>
<accession>A0AAE9WCA0</accession>
<dbReference type="GO" id="GO:0036297">
    <property type="term" value="P:interstrand cross-link repair"/>
    <property type="evidence" value="ECO:0007669"/>
    <property type="project" value="UniProtKB-ARBA"/>
</dbReference>
<evidence type="ECO:0000256" key="4">
    <source>
        <dbReference type="ARBA" id="ARBA00022801"/>
    </source>
</evidence>
<dbReference type="PANTHER" id="PTHR14025">
    <property type="entry name" value="FANCONI ANEMIA GROUP M FANCM FAMILY MEMBER"/>
    <property type="match status" value="1"/>
</dbReference>
<name>A0AAE9WCA0_9SCHI</name>
<evidence type="ECO:0000313" key="14">
    <source>
        <dbReference type="Proteomes" id="UP001212411"/>
    </source>
</evidence>
<evidence type="ECO:0000256" key="3">
    <source>
        <dbReference type="ARBA" id="ARBA00022741"/>
    </source>
</evidence>
<keyword evidence="5 13" id="KW-0347">Helicase</keyword>
<comment type="catalytic activity">
    <reaction evidence="8 9">
        <text>ATP + H2O = ADP + phosphate + H(+)</text>
        <dbReference type="Rhea" id="RHEA:13065"/>
        <dbReference type="ChEBI" id="CHEBI:15377"/>
        <dbReference type="ChEBI" id="CHEBI:15378"/>
        <dbReference type="ChEBI" id="CHEBI:30616"/>
        <dbReference type="ChEBI" id="CHEBI:43474"/>
        <dbReference type="ChEBI" id="CHEBI:456216"/>
        <dbReference type="EC" id="3.6.4.12"/>
    </reaction>
</comment>
<evidence type="ECO:0000256" key="10">
    <source>
        <dbReference type="SAM" id="MobiDB-lite"/>
    </source>
</evidence>
<dbReference type="PROSITE" id="PS51194">
    <property type="entry name" value="HELICASE_CTER"/>
    <property type="match status" value="1"/>
</dbReference>
<dbReference type="CDD" id="cd18801">
    <property type="entry name" value="SF2_C_FANCM_Hef"/>
    <property type="match status" value="1"/>
</dbReference>
<dbReference type="PANTHER" id="PTHR14025:SF20">
    <property type="entry name" value="FANCONI ANEMIA GROUP M PROTEIN"/>
    <property type="match status" value="1"/>
</dbReference>
<dbReference type="CDD" id="cd18033">
    <property type="entry name" value="DEXDc_FANCM"/>
    <property type="match status" value="1"/>
</dbReference>
<dbReference type="Proteomes" id="UP001212411">
    <property type="component" value="Chromosome 2"/>
</dbReference>
<dbReference type="GO" id="GO:0043138">
    <property type="term" value="F:3'-5' DNA helicase activity"/>
    <property type="evidence" value="ECO:0007669"/>
    <property type="project" value="InterPro"/>
</dbReference>
<comment type="subcellular location">
    <subcellularLocation>
        <location evidence="1 9">Nucleus</location>
    </subcellularLocation>
</comment>
<evidence type="ECO:0000256" key="8">
    <source>
        <dbReference type="ARBA" id="ARBA00047995"/>
    </source>
</evidence>
<comment type="subunit">
    <text evidence="9">Interacts with the MHF histone-fold complex to form the FANCM-MHF complex.</text>
</comment>
<keyword evidence="3" id="KW-0547">Nucleotide-binding</keyword>
<organism evidence="13 14">
    <name type="scientific">Schizosaccharomyces osmophilus</name>
    <dbReference type="NCBI Taxonomy" id="2545709"/>
    <lineage>
        <taxon>Eukaryota</taxon>
        <taxon>Fungi</taxon>
        <taxon>Dikarya</taxon>
        <taxon>Ascomycota</taxon>
        <taxon>Taphrinomycotina</taxon>
        <taxon>Schizosaccharomycetes</taxon>
        <taxon>Schizosaccharomycetales</taxon>
        <taxon>Schizosaccharomycetaceae</taxon>
        <taxon>Schizosaccharomyces</taxon>
    </lineage>
</organism>
<evidence type="ECO:0000256" key="6">
    <source>
        <dbReference type="ARBA" id="ARBA00022840"/>
    </source>
</evidence>
<dbReference type="GO" id="GO:0005634">
    <property type="term" value="C:nucleus"/>
    <property type="evidence" value="ECO:0007669"/>
    <property type="project" value="UniProtKB-SubCell"/>
</dbReference>
<dbReference type="GeneID" id="80876178"/>
<evidence type="ECO:0000256" key="1">
    <source>
        <dbReference type="ARBA" id="ARBA00004123"/>
    </source>
</evidence>
<dbReference type="Gene3D" id="3.40.50.300">
    <property type="entry name" value="P-loop containing nucleotide triphosphate hydrolases"/>
    <property type="match status" value="2"/>
</dbReference>
<dbReference type="GO" id="GO:0009378">
    <property type="term" value="F:four-way junction helicase activity"/>
    <property type="evidence" value="ECO:0007669"/>
    <property type="project" value="TreeGrafter"/>
</dbReference>
<evidence type="ECO:0000259" key="12">
    <source>
        <dbReference type="PROSITE" id="PS51194"/>
    </source>
</evidence>
<dbReference type="InterPro" id="IPR006935">
    <property type="entry name" value="Helicase/UvrB_N"/>
</dbReference>
<keyword evidence="4" id="KW-0378">Hydrolase</keyword>
<keyword evidence="6" id="KW-0067">ATP-binding</keyword>
<dbReference type="RefSeq" id="XP_056037516.1">
    <property type="nucleotide sequence ID" value="XM_056181489.1"/>
</dbReference>
<dbReference type="KEGG" id="som:SOMG_02698"/>
<proteinExistence type="inferred from homology"/>
<dbReference type="CDD" id="cd12091">
    <property type="entry name" value="FANCM_ID"/>
    <property type="match status" value="1"/>
</dbReference>
<dbReference type="Pfam" id="PF04851">
    <property type="entry name" value="ResIII"/>
    <property type="match status" value="1"/>
</dbReference>
<sequence length="778" mass="89516">MPIQSDPKDHLNSNEVLSDGDADISWEEAATSLLTELENSSFTSPAASKVPNTESPVLQEHFNENSKQSIQPTLEGKIARDLTFTPRLVTEYEQENYWERDMEALNDWVYPEMDEFREYQRCFCETAFYHNLLLALPTGLGKTFISAVVMLNFYRWFPTGRVIFLAPTKPLLQQQRTAVVEITGVPAHNTSELNGNISVETRLKEYHAKRIFFMTPQTLNNDLQSGLIEATSIVCLVIDEAHKATGSHPYAQVIRAILKYNTHFRVLALTATPGSTTAAVQKVIDCLHISKVIVRNEESVDIRPYVFHKNIQVVKVELTRDMQYLKADFADMYFPYFDCLRKKKVIPSTCDLRNLKAYVLLLALRRYSFREKDNQDKEKLKIFGYFKLLITCAHAMYLLDCHGIIQFYQKLHEIRTATEEKKTGELYHLFSSNPFVFYLNHLQSIIANDRFTNHPKITHLSDILREHFQHAIQQTSNSRVMVFTEYRNTAEQILKAFSNEKPLIRTSLFVGQANSMVSAGMSQNIQKEIICQFKSGVINVLVATCIGEEGLDIGDTDMIVCYDTSSSPIRMIQRMGRTGRKKDGKVYILVTKNYEDLKWERAKASYKRVQKVIENGQKLRLKSDVPRLLPPACNPTIRFQKLNTLHHQSFVGLTEMVKQDELRVEPPGSQPRRQLPSIVDDAFEDMKSNLRTPTSEINLRRYLADYRSTVYHANGSSINLKKSAIVSKVKNSFKVGNKSLLGFQISALQTKFKSCSIKEIQRYKTYEEKWKRKKRKLI</sequence>
<dbReference type="SMART" id="SM00487">
    <property type="entry name" value="DEXDc"/>
    <property type="match status" value="1"/>
</dbReference>
<feature type="region of interest" description="Disordered" evidence="10">
    <location>
        <begin position="1"/>
        <end position="22"/>
    </location>
</feature>
<evidence type="ECO:0000313" key="13">
    <source>
        <dbReference type="EMBL" id="WBW73273.1"/>
    </source>
</evidence>
<evidence type="ECO:0000256" key="7">
    <source>
        <dbReference type="ARBA" id="ARBA00023242"/>
    </source>
</evidence>
<dbReference type="InterPro" id="IPR001650">
    <property type="entry name" value="Helicase_C-like"/>
</dbReference>
<gene>
    <name evidence="13" type="primary">fml2</name>
    <name evidence="13" type="ORF">SOMG_02698</name>
</gene>
<dbReference type="EMBL" id="CP115612">
    <property type="protein sequence ID" value="WBW73273.1"/>
    <property type="molecule type" value="Genomic_DNA"/>
</dbReference>
<dbReference type="GO" id="GO:0016787">
    <property type="term" value="F:hydrolase activity"/>
    <property type="evidence" value="ECO:0007669"/>
    <property type="project" value="UniProtKB-KW"/>
</dbReference>
<protein>
    <recommendedName>
        <fullName evidence="9">ATP-dependent DNA helicase</fullName>
        <ecNumber evidence="9">3.6.4.12</ecNumber>
    </recommendedName>
</protein>
<dbReference type="Pfam" id="PF00271">
    <property type="entry name" value="Helicase_C"/>
    <property type="match status" value="1"/>
</dbReference>
<dbReference type="InterPro" id="IPR044749">
    <property type="entry name" value="FANCM_DEXDc"/>
</dbReference>
<dbReference type="PROSITE" id="PS51192">
    <property type="entry name" value="HELICASE_ATP_BIND_1"/>
    <property type="match status" value="1"/>
</dbReference>